<organism evidence="2 3">
    <name type="scientific">Sphaeroforma arctica JP610</name>
    <dbReference type="NCBI Taxonomy" id="667725"/>
    <lineage>
        <taxon>Eukaryota</taxon>
        <taxon>Ichthyosporea</taxon>
        <taxon>Ichthyophonida</taxon>
        <taxon>Sphaeroforma</taxon>
    </lineage>
</organism>
<feature type="compositionally biased region" description="Low complexity" evidence="1">
    <location>
        <begin position="341"/>
        <end position="350"/>
    </location>
</feature>
<feature type="compositionally biased region" description="Low complexity" evidence="1">
    <location>
        <begin position="164"/>
        <end position="184"/>
    </location>
</feature>
<proteinExistence type="predicted"/>
<reference evidence="2 3" key="1">
    <citation type="submission" date="2011-02" db="EMBL/GenBank/DDBJ databases">
        <title>The Genome Sequence of Sphaeroforma arctica JP610.</title>
        <authorList>
            <consortium name="The Broad Institute Genome Sequencing Platform"/>
            <person name="Russ C."/>
            <person name="Cuomo C."/>
            <person name="Young S.K."/>
            <person name="Zeng Q."/>
            <person name="Gargeya S."/>
            <person name="Alvarado L."/>
            <person name="Berlin A."/>
            <person name="Chapman S.B."/>
            <person name="Chen Z."/>
            <person name="Freedman E."/>
            <person name="Gellesch M."/>
            <person name="Goldberg J."/>
            <person name="Griggs A."/>
            <person name="Gujja S."/>
            <person name="Heilman E."/>
            <person name="Heiman D."/>
            <person name="Howarth C."/>
            <person name="Mehta T."/>
            <person name="Neiman D."/>
            <person name="Pearson M."/>
            <person name="Roberts A."/>
            <person name="Saif S."/>
            <person name="Shea T."/>
            <person name="Shenoy N."/>
            <person name="Sisk P."/>
            <person name="Stolte C."/>
            <person name="Sykes S."/>
            <person name="White J."/>
            <person name="Yandava C."/>
            <person name="Burger G."/>
            <person name="Gray M.W."/>
            <person name="Holland P.W.H."/>
            <person name="King N."/>
            <person name="Lang F.B.F."/>
            <person name="Roger A.J."/>
            <person name="Ruiz-Trillo I."/>
            <person name="Haas B."/>
            <person name="Nusbaum C."/>
            <person name="Birren B."/>
        </authorList>
    </citation>
    <scope>NUCLEOTIDE SEQUENCE [LARGE SCALE GENOMIC DNA]</scope>
    <source>
        <strain evidence="2 3">JP610</strain>
    </source>
</reference>
<dbReference type="AlphaFoldDB" id="A0A0L0F422"/>
<dbReference type="RefSeq" id="XP_014145339.1">
    <property type="nucleotide sequence ID" value="XM_014289864.1"/>
</dbReference>
<accession>A0A0L0F422</accession>
<dbReference type="EMBL" id="KQ248814">
    <property type="protein sequence ID" value="KNC71437.1"/>
    <property type="molecule type" value="Genomic_DNA"/>
</dbReference>
<feature type="non-terminal residue" evidence="2">
    <location>
        <position position="350"/>
    </location>
</feature>
<dbReference type="GeneID" id="25916526"/>
<feature type="compositionally biased region" description="Polar residues" evidence="1">
    <location>
        <begin position="16"/>
        <end position="34"/>
    </location>
</feature>
<feature type="region of interest" description="Disordered" evidence="1">
    <location>
        <begin position="328"/>
        <end position="350"/>
    </location>
</feature>
<feature type="region of interest" description="Disordered" evidence="1">
    <location>
        <begin position="75"/>
        <end position="144"/>
    </location>
</feature>
<keyword evidence="3" id="KW-1185">Reference proteome</keyword>
<feature type="region of interest" description="Disordered" evidence="1">
    <location>
        <begin position="1"/>
        <end position="39"/>
    </location>
</feature>
<name>A0A0L0F422_9EUKA</name>
<evidence type="ECO:0000313" key="2">
    <source>
        <dbReference type="EMBL" id="KNC71437.1"/>
    </source>
</evidence>
<feature type="compositionally biased region" description="Polar residues" evidence="1">
    <location>
        <begin position="95"/>
        <end position="129"/>
    </location>
</feature>
<sequence length="350" mass="36769">MTPSQSDSVAMETHHTSAYSATDDSNDSFASAQEQPMAVSASRYYTSGLDTGTSLAHTDSERDIEDAAMLLLNASHIQKSESTENGGRGGAKTPVNGNGATPSQQTINQEPEQTQASAGTQVNQATQPAQKRGHKPVHIRQRVSLSKRSISSMAPAYSPYAAAHANRQTTTSPGAGAQATPTAPDNGQFVGVPRDGKGDGVHTHSLNTTPQHQPQQQQQQQRQQQQQQQQQHQQPGSVQQTQVAPPAPTQSDTQPHTQASSSPLTTANASGDPAATQPPNTPLSGTAKAQAETIQTQPRTYGLHPHVLAQAFAQKPYAHKHMRAPVPGMLAMGAPPPHTQAASAAAAKAK</sequence>
<dbReference type="Proteomes" id="UP000054560">
    <property type="component" value="Unassembled WGS sequence"/>
</dbReference>
<feature type="compositionally biased region" description="Basic residues" evidence="1">
    <location>
        <begin position="131"/>
        <end position="141"/>
    </location>
</feature>
<feature type="compositionally biased region" description="Polar residues" evidence="1">
    <location>
        <begin position="252"/>
        <end position="269"/>
    </location>
</feature>
<gene>
    <name evidence="2" type="ORF">SARC_16022</name>
</gene>
<protein>
    <submittedName>
        <fullName evidence="2">Uncharacterized protein</fullName>
    </submittedName>
</protein>
<feature type="compositionally biased region" description="Low complexity" evidence="1">
    <location>
        <begin position="211"/>
        <end position="244"/>
    </location>
</feature>
<evidence type="ECO:0000313" key="3">
    <source>
        <dbReference type="Proteomes" id="UP000054560"/>
    </source>
</evidence>
<feature type="region of interest" description="Disordered" evidence="1">
    <location>
        <begin position="164"/>
        <end position="291"/>
    </location>
</feature>
<evidence type="ECO:0000256" key="1">
    <source>
        <dbReference type="SAM" id="MobiDB-lite"/>
    </source>
</evidence>